<protein>
    <submittedName>
        <fullName evidence="2">Uncharacterized protein</fullName>
    </submittedName>
</protein>
<proteinExistence type="predicted"/>
<gene>
    <name evidence="2" type="ORF">CTA1_706</name>
</gene>
<dbReference type="AlphaFoldDB" id="A0A4U6XBA5"/>
<feature type="compositionally biased region" description="Basic and acidic residues" evidence="1">
    <location>
        <begin position="107"/>
        <end position="119"/>
    </location>
</feature>
<comment type="caution">
    <text evidence="2">The sequence shown here is derived from an EMBL/GenBank/DDBJ whole genome shotgun (WGS) entry which is preliminary data.</text>
</comment>
<dbReference type="OrthoDB" id="4841159at2759"/>
<name>A0A4U6XBA5_9PEZI</name>
<organism evidence="2 3">
    <name type="scientific">Colletotrichum tanaceti</name>
    <dbReference type="NCBI Taxonomy" id="1306861"/>
    <lineage>
        <taxon>Eukaryota</taxon>
        <taxon>Fungi</taxon>
        <taxon>Dikarya</taxon>
        <taxon>Ascomycota</taxon>
        <taxon>Pezizomycotina</taxon>
        <taxon>Sordariomycetes</taxon>
        <taxon>Hypocreomycetidae</taxon>
        <taxon>Glomerellales</taxon>
        <taxon>Glomerellaceae</taxon>
        <taxon>Colletotrichum</taxon>
        <taxon>Colletotrichum destructivum species complex</taxon>
    </lineage>
</organism>
<evidence type="ECO:0000313" key="2">
    <source>
        <dbReference type="EMBL" id="TKW52978.1"/>
    </source>
</evidence>
<accession>A0A4U6XBA5</accession>
<feature type="region of interest" description="Disordered" evidence="1">
    <location>
        <begin position="107"/>
        <end position="130"/>
    </location>
</feature>
<keyword evidence="3" id="KW-1185">Reference proteome</keyword>
<sequence length="130" mass="15280">MDNPTQGIRQRFSWDRALRPEEGPALQRAPTLSAPPDGWVKVTVSAYNLKWPRLREWLINTFEKEKAQFKESQALYDDYFFFFAPRQLVKSELLAIDNLRETDEVDRWRQSVRRDRTPDRPASSTAPSIP</sequence>
<dbReference type="EMBL" id="PJEX01000212">
    <property type="protein sequence ID" value="TKW52978.1"/>
    <property type="molecule type" value="Genomic_DNA"/>
</dbReference>
<dbReference type="Proteomes" id="UP000310108">
    <property type="component" value="Unassembled WGS sequence"/>
</dbReference>
<evidence type="ECO:0000256" key="1">
    <source>
        <dbReference type="SAM" id="MobiDB-lite"/>
    </source>
</evidence>
<reference evidence="2 3" key="1">
    <citation type="journal article" date="2019" name="PLoS ONE">
        <title>Comparative genome analysis indicates high evolutionary potential of pathogenicity genes in Colletotrichum tanaceti.</title>
        <authorList>
            <person name="Lelwala R.V."/>
            <person name="Korhonen P.K."/>
            <person name="Young N.D."/>
            <person name="Scott J.B."/>
            <person name="Ades P.A."/>
            <person name="Gasser R.B."/>
            <person name="Taylor P.W.J."/>
        </authorList>
    </citation>
    <scope>NUCLEOTIDE SEQUENCE [LARGE SCALE GENOMIC DNA]</scope>
    <source>
        <strain evidence="2">BRIP57314</strain>
    </source>
</reference>
<evidence type="ECO:0000313" key="3">
    <source>
        <dbReference type="Proteomes" id="UP000310108"/>
    </source>
</evidence>